<feature type="transmembrane region" description="Helical" evidence="6">
    <location>
        <begin position="73"/>
        <end position="95"/>
    </location>
</feature>
<dbReference type="AlphaFoldDB" id="A0AAQ3T9L5"/>
<feature type="transmembrane region" description="Helical" evidence="6">
    <location>
        <begin position="125"/>
        <end position="142"/>
    </location>
</feature>
<reference evidence="8 9" key="1">
    <citation type="submission" date="2024-02" db="EMBL/GenBank/DDBJ databases">
        <title>High-quality chromosome-scale genome assembly of Pensacola bahiagrass (Paspalum notatum Flugge var. saurae).</title>
        <authorList>
            <person name="Vega J.M."/>
            <person name="Podio M."/>
            <person name="Orjuela J."/>
            <person name="Siena L.A."/>
            <person name="Pessino S.C."/>
            <person name="Combes M.C."/>
            <person name="Mariac C."/>
            <person name="Albertini E."/>
            <person name="Pupilli F."/>
            <person name="Ortiz J.P.A."/>
            <person name="Leblanc O."/>
        </authorList>
    </citation>
    <scope>NUCLEOTIDE SEQUENCE [LARGE SCALE GENOMIC DNA]</scope>
    <source>
        <strain evidence="8">R1</strain>
        <tissue evidence="8">Leaf</tissue>
    </source>
</reference>
<keyword evidence="7" id="KW-0732">Signal</keyword>
<dbReference type="EMBL" id="CP144748">
    <property type="protein sequence ID" value="WVZ69368.1"/>
    <property type="molecule type" value="Genomic_DNA"/>
</dbReference>
<keyword evidence="5 6" id="KW-0472">Membrane</keyword>
<evidence type="ECO:0000256" key="5">
    <source>
        <dbReference type="ARBA" id="ARBA00023136"/>
    </source>
</evidence>
<dbReference type="PANTHER" id="PTHR33596">
    <property type="entry name" value="COLD-REGULATED 413 PLASMA MEMBRANE PROTEIN 2"/>
    <property type="match status" value="1"/>
</dbReference>
<evidence type="ECO:0000256" key="4">
    <source>
        <dbReference type="ARBA" id="ARBA00022989"/>
    </source>
</evidence>
<feature type="chain" id="PRO_5043055265" description="Glycosyltransferase RgtA/B/C/D-like domain-containing protein" evidence="7">
    <location>
        <begin position="17"/>
        <end position="201"/>
    </location>
</feature>
<keyword evidence="3 6" id="KW-0812">Transmembrane</keyword>
<organism evidence="8 9">
    <name type="scientific">Paspalum notatum var. saurae</name>
    <dbReference type="NCBI Taxonomy" id="547442"/>
    <lineage>
        <taxon>Eukaryota</taxon>
        <taxon>Viridiplantae</taxon>
        <taxon>Streptophyta</taxon>
        <taxon>Embryophyta</taxon>
        <taxon>Tracheophyta</taxon>
        <taxon>Spermatophyta</taxon>
        <taxon>Magnoliopsida</taxon>
        <taxon>Liliopsida</taxon>
        <taxon>Poales</taxon>
        <taxon>Poaceae</taxon>
        <taxon>PACMAD clade</taxon>
        <taxon>Panicoideae</taxon>
        <taxon>Andropogonodae</taxon>
        <taxon>Paspaleae</taxon>
        <taxon>Paspalinae</taxon>
        <taxon>Paspalum</taxon>
    </lineage>
</organism>
<feature type="transmembrane region" description="Helical" evidence="6">
    <location>
        <begin position="154"/>
        <end position="174"/>
    </location>
</feature>
<keyword evidence="9" id="KW-1185">Reference proteome</keyword>
<dbReference type="Proteomes" id="UP001341281">
    <property type="component" value="Chromosome 04"/>
</dbReference>
<evidence type="ECO:0000313" key="9">
    <source>
        <dbReference type="Proteomes" id="UP001341281"/>
    </source>
</evidence>
<comment type="similarity">
    <text evidence="2">Belongs to the Cold-regulated 413 protein family.</text>
</comment>
<feature type="signal peptide" evidence="7">
    <location>
        <begin position="1"/>
        <end position="16"/>
    </location>
</feature>
<evidence type="ECO:0000256" key="2">
    <source>
        <dbReference type="ARBA" id="ARBA00005852"/>
    </source>
</evidence>
<evidence type="ECO:0000256" key="3">
    <source>
        <dbReference type="ARBA" id="ARBA00022692"/>
    </source>
</evidence>
<comment type="subcellular location">
    <subcellularLocation>
        <location evidence="1">Membrane</location>
        <topology evidence="1">Multi-pass membrane protein</topology>
    </subcellularLocation>
</comment>
<feature type="transmembrane region" description="Helical" evidence="6">
    <location>
        <begin position="101"/>
        <end position="118"/>
    </location>
</feature>
<dbReference type="GO" id="GO:0016020">
    <property type="term" value="C:membrane"/>
    <property type="evidence" value="ECO:0007669"/>
    <property type="project" value="UniProtKB-SubCell"/>
</dbReference>
<evidence type="ECO:0000256" key="6">
    <source>
        <dbReference type="SAM" id="Phobius"/>
    </source>
</evidence>
<evidence type="ECO:0000256" key="1">
    <source>
        <dbReference type="ARBA" id="ARBA00004141"/>
    </source>
</evidence>
<feature type="transmembrane region" description="Helical" evidence="6">
    <location>
        <begin position="181"/>
        <end position="200"/>
    </location>
</feature>
<gene>
    <name evidence="8" type="ORF">U9M48_018165</name>
</gene>
<accession>A0AAQ3T9L5</accession>
<keyword evidence="4 6" id="KW-1133">Transmembrane helix</keyword>
<dbReference type="PANTHER" id="PTHR33596:SF14">
    <property type="match status" value="1"/>
</dbReference>
<name>A0AAQ3T9L5_PASNO</name>
<dbReference type="InterPro" id="IPR008892">
    <property type="entry name" value="COR413"/>
</dbReference>
<evidence type="ECO:0000313" key="8">
    <source>
        <dbReference type="EMBL" id="WVZ69368.1"/>
    </source>
</evidence>
<evidence type="ECO:0000256" key="7">
    <source>
        <dbReference type="SAM" id="SignalP"/>
    </source>
</evidence>
<dbReference type="Pfam" id="PF05562">
    <property type="entry name" value="WCOR413"/>
    <property type="match status" value="1"/>
</dbReference>
<proteinExistence type="inferred from homology"/>
<protein>
    <recommendedName>
        <fullName evidence="10">Glycosyltransferase RgtA/B/C/D-like domain-containing protein</fullName>
    </recommendedName>
</protein>
<sequence>MAVIPVKFFVLTGACASPGLRPPCLEKLRCWRLLGSVALCCESARHCTDGLRWISVVAAARLMLATGTTVDKYLLVPFFASQAPSTTAIFVFWFGGHPRPWTDLLGLLTRFFWLYVFFATGERRLALATASLAIIATVPFQFMKLTRESRSGAILSSIIAAYLAFQHFTGAGGFRRAFRREAIFATLCVICMTIVTLMLVF</sequence>
<evidence type="ECO:0008006" key="10">
    <source>
        <dbReference type="Google" id="ProtNLM"/>
    </source>
</evidence>